<dbReference type="Pfam" id="PF01061">
    <property type="entry name" value="ABC2_membrane"/>
    <property type="match status" value="1"/>
</dbReference>
<dbReference type="GO" id="GO:0140359">
    <property type="term" value="F:ABC-type transporter activity"/>
    <property type="evidence" value="ECO:0007669"/>
    <property type="project" value="InterPro"/>
</dbReference>
<evidence type="ECO:0000256" key="5">
    <source>
        <dbReference type="ARBA" id="ARBA00022692"/>
    </source>
</evidence>
<organism evidence="10 11">
    <name type="scientific">Candidatus Schekmanbacteria bacterium RIFCSPLOWO2_12_FULL_38_15</name>
    <dbReference type="NCBI Taxonomy" id="1817883"/>
    <lineage>
        <taxon>Bacteria</taxon>
        <taxon>Candidatus Schekmaniibacteriota</taxon>
    </lineage>
</organism>
<dbReference type="PANTHER" id="PTHR30413">
    <property type="entry name" value="INNER MEMBRANE TRANSPORT PERMEASE"/>
    <property type="match status" value="1"/>
</dbReference>
<sequence>MGFLWAIFMPMMIVCAGILVKKGFSIVSGKPMEFMELASVSVKALPWAFFVGSIRFATNSLVGKSNLVTKIYFPREVLPLSSVLANLFDFAVAAVVLFVILVIAGIGASIYLLWLPVLLILLILITAAFGLFLSCSNLFFRDVKYIVEVILTFGIFFTPVFYEVKMFGKWAPIMLLNPIGSILEAINDVVVLHHPPDFLWLTYSACWAIIGFLVSWKIFDNLEPAFAENI</sequence>
<keyword evidence="3" id="KW-0813">Transport</keyword>
<evidence type="ECO:0000256" key="1">
    <source>
        <dbReference type="ARBA" id="ARBA00004429"/>
    </source>
</evidence>
<dbReference type="InterPro" id="IPR013525">
    <property type="entry name" value="ABC2_TM"/>
</dbReference>
<evidence type="ECO:0000259" key="9">
    <source>
        <dbReference type="Pfam" id="PF01061"/>
    </source>
</evidence>
<evidence type="ECO:0000256" key="4">
    <source>
        <dbReference type="ARBA" id="ARBA00022475"/>
    </source>
</evidence>
<dbReference type="GO" id="GO:0005886">
    <property type="term" value="C:plasma membrane"/>
    <property type="evidence" value="ECO:0007669"/>
    <property type="project" value="UniProtKB-SubCell"/>
</dbReference>
<evidence type="ECO:0000256" key="3">
    <source>
        <dbReference type="ARBA" id="ARBA00022448"/>
    </source>
</evidence>
<evidence type="ECO:0000256" key="2">
    <source>
        <dbReference type="ARBA" id="ARBA00007783"/>
    </source>
</evidence>
<evidence type="ECO:0000256" key="6">
    <source>
        <dbReference type="ARBA" id="ARBA00022989"/>
    </source>
</evidence>
<dbReference type="EMBL" id="MGDI01000004">
    <property type="protein sequence ID" value="OGL55164.1"/>
    <property type="molecule type" value="Genomic_DNA"/>
</dbReference>
<evidence type="ECO:0000256" key="7">
    <source>
        <dbReference type="ARBA" id="ARBA00023136"/>
    </source>
</evidence>
<proteinExistence type="inferred from homology"/>
<comment type="similarity">
    <text evidence="2">Belongs to the ABC-2 integral membrane protein family.</text>
</comment>
<dbReference type="Proteomes" id="UP000178082">
    <property type="component" value="Unassembled WGS sequence"/>
</dbReference>
<keyword evidence="5 8" id="KW-0812">Transmembrane</keyword>
<reference evidence="10 11" key="1">
    <citation type="journal article" date="2016" name="Nat. Commun.">
        <title>Thousands of microbial genomes shed light on interconnected biogeochemical processes in an aquifer system.</title>
        <authorList>
            <person name="Anantharaman K."/>
            <person name="Brown C.T."/>
            <person name="Hug L.A."/>
            <person name="Sharon I."/>
            <person name="Castelle C.J."/>
            <person name="Probst A.J."/>
            <person name="Thomas B.C."/>
            <person name="Singh A."/>
            <person name="Wilkins M.J."/>
            <person name="Karaoz U."/>
            <person name="Brodie E.L."/>
            <person name="Williams K.H."/>
            <person name="Hubbard S.S."/>
            <person name="Banfield J.F."/>
        </authorList>
    </citation>
    <scope>NUCLEOTIDE SEQUENCE [LARGE SCALE GENOMIC DNA]</scope>
</reference>
<keyword evidence="7 8" id="KW-0472">Membrane</keyword>
<comment type="caution">
    <text evidence="10">The sequence shown here is derived from an EMBL/GenBank/DDBJ whole genome shotgun (WGS) entry which is preliminary data.</text>
</comment>
<feature type="transmembrane region" description="Helical" evidence="8">
    <location>
        <begin position="145"/>
        <end position="162"/>
    </location>
</feature>
<dbReference type="PANTHER" id="PTHR30413:SF8">
    <property type="entry name" value="TRANSPORT PERMEASE PROTEIN"/>
    <property type="match status" value="1"/>
</dbReference>
<comment type="subcellular location">
    <subcellularLocation>
        <location evidence="1">Cell inner membrane</location>
        <topology evidence="1">Multi-pass membrane protein</topology>
    </subcellularLocation>
</comment>
<keyword evidence="4" id="KW-1003">Cell membrane</keyword>
<feature type="domain" description="ABC-2 type transporter transmembrane" evidence="9">
    <location>
        <begin position="18"/>
        <end position="186"/>
    </location>
</feature>
<dbReference type="AlphaFoldDB" id="A0A1F7SPP5"/>
<name>A0A1F7SPP5_9BACT</name>
<gene>
    <name evidence="10" type="ORF">A3G31_02900</name>
</gene>
<feature type="transmembrane region" description="Helical" evidence="8">
    <location>
        <begin position="112"/>
        <end position="133"/>
    </location>
</feature>
<feature type="transmembrane region" description="Helical" evidence="8">
    <location>
        <begin position="44"/>
        <end position="62"/>
    </location>
</feature>
<protein>
    <recommendedName>
        <fullName evidence="9">ABC-2 type transporter transmembrane domain-containing protein</fullName>
    </recommendedName>
</protein>
<evidence type="ECO:0000313" key="10">
    <source>
        <dbReference type="EMBL" id="OGL55164.1"/>
    </source>
</evidence>
<evidence type="ECO:0000313" key="11">
    <source>
        <dbReference type="Proteomes" id="UP000178082"/>
    </source>
</evidence>
<dbReference type="GO" id="GO:0015920">
    <property type="term" value="P:lipopolysaccharide transport"/>
    <property type="evidence" value="ECO:0007669"/>
    <property type="project" value="TreeGrafter"/>
</dbReference>
<feature type="transmembrane region" description="Helical" evidence="8">
    <location>
        <begin position="198"/>
        <end position="219"/>
    </location>
</feature>
<keyword evidence="6 8" id="KW-1133">Transmembrane helix</keyword>
<dbReference type="STRING" id="1817883.A3G31_02900"/>
<evidence type="ECO:0000256" key="8">
    <source>
        <dbReference type="SAM" id="Phobius"/>
    </source>
</evidence>
<accession>A0A1F7SPP5</accession>
<feature type="transmembrane region" description="Helical" evidence="8">
    <location>
        <begin position="83"/>
        <end position="106"/>
    </location>
</feature>